<sequence length="121" mass="11882">MPIYAYRCANCGHEKDVLQKLSDAPLTQCPACGQDAFSKQVTAAGFQLKGSGWYVTDFRGGNSNSNGGSNPSAPAAKSDDASANSGSAASSNVSEGANSAAASSSEAAKPAASSSAPSSAA</sequence>
<dbReference type="AlphaFoldDB" id="A0A157Z3G6"/>
<comment type="caution">
    <text evidence="3">The sequence shown here is derived from an EMBL/GenBank/DDBJ whole genome shotgun (WGS) entry which is preliminary data.</text>
</comment>
<dbReference type="Proteomes" id="UP000054851">
    <property type="component" value="Unassembled WGS sequence"/>
</dbReference>
<dbReference type="PANTHER" id="PTHR34404">
    <property type="entry name" value="REGULATORY PROTEIN, FMDB FAMILY"/>
    <property type="match status" value="1"/>
</dbReference>
<keyword evidence="4" id="KW-1185">Reference proteome</keyword>
<feature type="region of interest" description="Disordered" evidence="1">
    <location>
        <begin position="57"/>
        <end position="121"/>
    </location>
</feature>
<organism evidence="3 4">
    <name type="scientific">Caballeronia hypogeia</name>
    <dbReference type="NCBI Taxonomy" id="1777140"/>
    <lineage>
        <taxon>Bacteria</taxon>
        <taxon>Pseudomonadati</taxon>
        <taxon>Pseudomonadota</taxon>
        <taxon>Betaproteobacteria</taxon>
        <taxon>Burkholderiales</taxon>
        <taxon>Burkholderiaceae</taxon>
        <taxon>Caballeronia</taxon>
    </lineage>
</organism>
<accession>A0A157Z3G6</accession>
<evidence type="ECO:0000259" key="2">
    <source>
        <dbReference type="SMART" id="SM00834"/>
    </source>
</evidence>
<protein>
    <submittedName>
        <fullName evidence="3">FmdB family transcriptional regulator</fullName>
    </submittedName>
</protein>
<dbReference type="Gene3D" id="2.20.28.30">
    <property type="entry name" value="RNA polymerase ii, chain L"/>
    <property type="match status" value="1"/>
</dbReference>
<dbReference type="SMART" id="SM00834">
    <property type="entry name" value="CxxC_CXXC_SSSS"/>
    <property type="match status" value="1"/>
</dbReference>
<dbReference type="PANTHER" id="PTHR34404:SF2">
    <property type="entry name" value="CONSERVED SERINE RICH PROTEIN"/>
    <property type="match status" value="1"/>
</dbReference>
<name>A0A157Z3G6_9BURK</name>
<dbReference type="Pfam" id="PF09723">
    <property type="entry name" value="Zn_ribbon_8"/>
    <property type="match status" value="1"/>
</dbReference>
<dbReference type="STRING" id="1777140.AWB79_00198"/>
<evidence type="ECO:0000256" key="1">
    <source>
        <dbReference type="SAM" id="MobiDB-lite"/>
    </source>
</evidence>
<dbReference type="InterPro" id="IPR013429">
    <property type="entry name" value="Regulatory_FmdB_Zinc_ribbon"/>
</dbReference>
<feature type="compositionally biased region" description="Low complexity" evidence="1">
    <location>
        <begin position="60"/>
        <end position="121"/>
    </location>
</feature>
<reference evidence="3" key="1">
    <citation type="submission" date="2016-01" db="EMBL/GenBank/DDBJ databases">
        <authorList>
            <person name="Peeters C."/>
        </authorList>
    </citation>
    <scope>NUCLEOTIDE SEQUENCE</scope>
    <source>
        <strain evidence="3">LMG 29322</strain>
    </source>
</reference>
<dbReference type="RefSeq" id="WP_061165511.1">
    <property type="nucleotide sequence ID" value="NZ_FCOA02000001.1"/>
</dbReference>
<dbReference type="NCBIfam" id="TIGR02605">
    <property type="entry name" value="CxxC_CxxC_SSSS"/>
    <property type="match status" value="1"/>
</dbReference>
<feature type="domain" description="Putative regulatory protein FmdB zinc ribbon" evidence="2">
    <location>
        <begin position="1"/>
        <end position="42"/>
    </location>
</feature>
<gene>
    <name evidence="3" type="ORF">AWB79_00198</name>
</gene>
<evidence type="ECO:0000313" key="4">
    <source>
        <dbReference type="Proteomes" id="UP000054851"/>
    </source>
</evidence>
<evidence type="ECO:0000313" key="3">
    <source>
        <dbReference type="EMBL" id="SAK40105.1"/>
    </source>
</evidence>
<dbReference type="OrthoDB" id="9813321at2"/>
<dbReference type="EMBL" id="FCOA02000001">
    <property type="protein sequence ID" value="SAK40105.1"/>
    <property type="molecule type" value="Genomic_DNA"/>
</dbReference>
<proteinExistence type="predicted"/>